<proteinExistence type="predicted"/>
<dbReference type="Pfam" id="PF12412">
    <property type="entry name" value="DUF3667"/>
    <property type="match status" value="1"/>
</dbReference>
<keyword evidence="1" id="KW-0472">Membrane</keyword>
<dbReference type="EMBL" id="JAOYOD010000001">
    <property type="protein sequence ID" value="MCV9386100.1"/>
    <property type="molecule type" value="Genomic_DNA"/>
</dbReference>
<reference evidence="2 3" key="1">
    <citation type="submission" date="2022-10" db="EMBL/GenBank/DDBJ databases">
        <title>Comparative genomics and taxonomic characterization of three novel marine species of genus Reichenbachiella exhibiting antioxidant and polysaccharide degradation activities.</title>
        <authorList>
            <person name="Muhammad N."/>
            <person name="Lee Y.-J."/>
            <person name="Ko J."/>
            <person name="Kim S.-G."/>
        </authorList>
    </citation>
    <scope>NUCLEOTIDE SEQUENCE [LARGE SCALE GENOMIC DNA]</scope>
    <source>
        <strain evidence="2 3">ABR2-5</strain>
    </source>
</reference>
<feature type="transmembrane region" description="Helical" evidence="1">
    <location>
        <begin position="356"/>
        <end position="376"/>
    </location>
</feature>
<accession>A0ABT3CRJ1</accession>
<dbReference type="RefSeq" id="WP_264136885.1">
    <property type="nucleotide sequence ID" value="NZ_JAOYOD010000001.1"/>
</dbReference>
<keyword evidence="3" id="KW-1185">Reference proteome</keyword>
<feature type="transmembrane region" description="Helical" evidence="1">
    <location>
        <begin position="266"/>
        <end position="286"/>
    </location>
</feature>
<sequence length="385" mass="44334">MTPVIEKLKAKWKGTAPKLNGSSLKSKLPSLKRRRHPSTECLNCRYEYDLETNYCPRCGQENNHNKLSFGTIVADFFHNYLSFDSKFSNSLIPFLFKPGKLTLLFVEGRRAAYVNPIRLYLIISLLFFFVFNMISREFMNRTSQEIAEAAEVVNDSTRSELKKVFAEAQIDSSAISNTMSSLDSIQNSDKGFSTSLKTSSENGFLSDVNINRYLELRKDKNFSPEQLLDSLNTDSLTTFERKMVLQAIKTDQAPMDLIVSRVMQNLPMMMLLIIPIMALVLKLFYLSREYYFTHIIHLLHLHSFAYIVYSLAALLLLLNANEVFNNWMLTLTFPIVNIYCFLSFKKVYQQPIGKTFIKFLLTGFIYTWVLTFAVLLEMLLSVATI</sequence>
<organism evidence="2 3">
    <name type="scientific">Reichenbachiella ulvae</name>
    <dbReference type="NCBI Taxonomy" id="2980104"/>
    <lineage>
        <taxon>Bacteria</taxon>
        <taxon>Pseudomonadati</taxon>
        <taxon>Bacteroidota</taxon>
        <taxon>Cytophagia</taxon>
        <taxon>Cytophagales</taxon>
        <taxon>Reichenbachiellaceae</taxon>
        <taxon>Reichenbachiella</taxon>
    </lineage>
</organism>
<keyword evidence="1" id="KW-1133">Transmembrane helix</keyword>
<feature type="transmembrane region" description="Helical" evidence="1">
    <location>
        <begin position="324"/>
        <end position="344"/>
    </location>
</feature>
<feature type="transmembrane region" description="Helical" evidence="1">
    <location>
        <begin position="117"/>
        <end position="134"/>
    </location>
</feature>
<comment type="caution">
    <text evidence="2">The sequence shown here is derived from an EMBL/GenBank/DDBJ whole genome shotgun (WGS) entry which is preliminary data.</text>
</comment>
<name>A0ABT3CRJ1_9BACT</name>
<evidence type="ECO:0000256" key="1">
    <source>
        <dbReference type="SAM" id="Phobius"/>
    </source>
</evidence>
<evidence type="ECO:0000313" key="2">
    <source>
        <dbReference type="EMBL" id="MCV9386100.1"/>
    </source>
</evidence>
<protein>
    <submittedName>
        <fullName evidence="2">DUF3667 domain-containing protein</fullName>
    </submittedName>
</protein>
<dbReference type="Proteomes" id="UP001300692">
    <property type="component" value="Unassembled WGS sequence"/>
</dbReference>
<evidence type="ECO:0000313" key="3">
    <source>
        <dbReference type="Proteomes" id="UP001300692"/>
    </source>
</evidence>
<dbReference type="InterPro" id="IPR022134">
    <property type="entry name" value="DUF3667"/>
</dbReference>
<keyword evidence="1" id="KW-0812">Transmembrane</keyword>
<feature type="transmembrane region" description="Helical" evidence="1">
    <location>
        <begin position="298"/>
        <end position="318"/>
    </location>
</feature>
<gene>
    <name evidence="2" type="ORF">N7U62_05465</name>
</gene>